<evidence type="ECO:0000313" key="2">
    <source>
        <dbReference type="Proteomes" id="UP000095662"/>
    </source>
</evidence>
<dbReference type="EMBL" id="CZBY01000003">
    <property type="protein sequence ID" value="CUQ82905.1"/>
    <property type="molecule type" value="Genomic_DNA"/>
</dbReference>
<dbReference type="Proteomes" id="UP000095662">
    <property type="component" value="Unassembled WGS sequence"/>
</dbReference>
<dbReference type="STRING" id="39492.ERS852540_00589"/>
<gene>
    <name evidence="1" type="ORF">ERS852540_00589</name>
</gene>
<dbReference type="AlphaFoldDB" id="A0A174Z691"/>
<name>A0A174Z691_9FIRM</name>
<accession>A0A174Z691</accession>
<organism evidence="1 2">
    <name type="scientific">[Eubacterium] siraeum</name>
    <dbReference type="NCBI Taxonomy" id="39492"/>
    <lineage>
        <taxon>Bacteria</taxon>
        <taxon>Bacillati</taxon>
        <taxon>Bacillota</taxon>
        <taxon>Clostridia</taxon>
        <taxon>Eubacteriales</taxon>
        <taxon>Oscillospiraceae</taxon>
        <taxon>Oscillospiraceae incertae sedis</taxon>
    </lineage>
</organism>
<reference evidence="1 2" key="1">
    <citation type="submission" date="2015-09" db="EMBL/GenBank/DDBJ databases">
        <authorList>
            <consortium name="Pathogen Informatics"/>
        </authorList>
    </citation>
    <scope>NUCLEOTIDE SEQUENCE [LARGE SCALE GENOMIC DNA]</scope>
    <source>
        <strain evidence="1 2">2789STDY5834928</strain>
    </source>
</reference>
<dbReference type="OrthoDB" id="1841645at2"/>
<sequence>MPNIPQITAPVSNSKSYSFTNRQYDGNIEPFDMVELAQPIKASTAQDNDSAAAMMMGRKNLAPLTVQIKDPTMAVETLKNLLSSDLLEQTMINGYTELYDDMDELIKSFYLAPEKLVREIQNQEKQNTMFSGDEFYKLLHGILKTTTSPDIKESIGQLLKALNYSSNKQEILNALGANLKFLSEYFSPNESLSRKLSDLSSQWKSSSAADMFEPLKSETLALLKDVSASLLNDERTQTFIPLIIHNLSRYNTNNGMLKESFANLLAYIPSDDMRRELSVAFGNLLKKIFSKKQLSEMSDIPDSYNNTLNQSENQDYLSIFDNKAEKLTLSLFIKSHLSDESYLSELDLSRDKLEFLTSPFDEGKQSGLQTLKNIIMAMLTGTDSRQIIPAVHRDFQGIKDMAALVDYLNEILREMPDIPQRDTLFEFFTNIVNEMAQRKELPPSSNIPSAPSTLDKLTDFIGKNINHEAIQSLDDFNASNLLQSLLNAPGVFTPLAHYILPLQIEDTKAFGELWVDNDENNPNNTPVGQKNYHLFLTFDVESIGRFEVDMYALGENINLSLLYPEKFGFKIKKLTDKIDLIIRNIGYKPAKFETAVLRKPHVLTEVFPKIIDRRKGLNVQA</sequence>
<evidence type="ECO:0000313" key="1">
    <source>
        <dbReference type="EMBL" id="CUQ82905.1"/>
    </source>
</evidence>
<proteinExistence type="predicted"/>
<protein>
    <submittedName>
        <fullName evidence="1">Uncharacterized protein</fullName>
    </submittedName>
</protein>